<sequence length="139" mass="15199">MEIRQLTKHQEHVVKHVFGCQILGVYAQPEHLHFLLDIPYLWSVDADGSMALVQDEEAIAALDIPEATRAALLDEATALREQGVTAKVSHFVHPSPAIGIIEDVTLYTVGDTTHMHVVGDAGTMPIAWRGTAITLLGQR</sequence>
<keyword evidence="2" id="KW-1185">Reference proteome</keyword>
<organism evidence="1 2">
    <name type="scientific">Chloracidobacterium validum</name>
    <dbReference type="NCBI Taxonomy" id="2821543"/>
    <lineage>
        <taxon>Bacteria</taxon>
        <taxon>Pseudomonadati</taxon>
        <taxon>Acidobacteriota</taxon>
        <taxon>Terriglobia</taxon>
        <taxon>Terriglobales</taxon>
        <taxon>Acidobacteriaceae</taxon>
        <taxon>Chloracidobacterium</taxon>
    </lineage>
</organism>
<name>A0ABX8BAB4_9BACT</name>
<reference evidence="1 2" key="1">
    <citation type="submission" date="2021-03" db="EMBL/GenBank/DDBJ databases">
        <title>Genomic and phenotypic characterization of Chloracidobacterium isolates provides evidence for multiple species.</title>
        <authorList>
            <person name="Saini M.K."/>
            <person name="Costas A.M.G."/>
            <person name="Tank M."/>
            <person name="Bryant D.A."/>
        </authorList>
    </citation>
    <scope>NUCLEOTIDE SEQUENCE [LARGE SCALE GENOMIC DNA]</scope>
    <source>
        <strain evidence="1 2">BV2-C</strain>
    </source>
</reference>
<dbReference type="Proteomes" id="UP000676506">
    <property type="component" value="Chromosome 1"/>
</dbReference>
<accession>A0ABX8BAB4</accession>
<protein>
    <submittedName>
        <fullName evidence="1">Uncharacterized protein</fullName>
    </submittedName>
</protein>
<evidence type="ECO:0000313" key="1">
    <source>
        <dbReference type="EMBL" id="QUW02650.1"/>
    </source>
</evidence>
<dbReference type="EMBL" id="CP072648">
    <property type="protein sequence ID" value="QUW02650.1"/>
    <property type="molecule type" value="Genomic_DNA"/>
</dbReference>
<dbReference type="RefSeq" id="WP_211428541.1">
    <property type="nucleotide sequence ID" value="NZ_CP072648.1"/>
</dbReference>
<gene>
    <name evidence="1" type="ORF">J8C06_09925</name>
</gene>
<evidence type="ECO:0000313" key="2">
    <source>
        <dbReference type="Proteomes" id="UP000676506"/>
    </source>
</evidence>
<proteinExistence type="predicted"/>